<dbReference type="EC" id="6.3.3.2" evidence="5"/>
<evidence type="ECO:0000256" key="1">
    <source>
        <dbReference type="ARBA" id="ARBA00010638"/>
    </source>
</evidence>
<dbReference type="SUPFAM" id="SSF100950">
    <property type="entry name" value="NagB/RpiA/CoA transferase-like"/>
    <property type="match status" value="1"/>
</dbReference>
<comment type="similarity">
    <text evidence="1 5">Belongs to the 5-formyltetrahydrofolate cyclo-ligase family.</text>
</comment>
<evidence type="ECO:0000313" key="7">
    <source>
        <dbReference type="Proteomes" id="UP000501600"/>
    </source>
</evidence>
<reference evidence="6 7" key="1">
    <citation type="submission" date="2020-04" db="EMBL/GenBank/DDBJ databases">
        <title>Genome sequence for Sphingorhabdus sp. strain M1.</title>
        <authorList>
            <person name="Park S.-J."/>
        </authorList>
    </citation>
    <scope>NUCLEOTIDE SEQUENCE [LARGE SCALE GENOMIC DNA]</scope>
    <source>
        <strain evidence="6 7">JK6</strain>
    </source>
</reference>
<keyword evidence="2 4" id="KW-0547">Nucleotide-binding</keyword>
<organism evidence="6 7">
    <name type="scientific">Parasphingorhabdus halotolerans</name>
    <dbReference type="NCBI Taxonomy" id="2725558"/>
    <lineage>
        <taxon>Bacteria</taxon>
        <taxon>Pseudomonadati</taxon>
        <taxon>Pseudomonadota</taxon>
        <taxon>Alphaproteobacteria</taxon>
        <taxon>Sphingomonadales</taxon>
        <taxon>Sphingomonadaceae</taxon>
        <taxon>Parasphingorhabdus</taxon>
    </lineage>
</organism>
<dbReference type="KEGG" id="phao:HF685_01055"/>
<dbReference type="GO" id="GO:0030272">
    <property type="term" value="F:5-formyltetrahydrofolate cyclo-ligase activity"/>
    <property type="evidence" value="ECO:0007669"/>
    <property type="project" value="UniProtKB-EC"/>
</dbReference>
<keyword evidence="5" id="KW-0479">Metal-binding</keyword>
<feature type="binding site" evidence="4">
    <location>
        <begin position="20"/>
        <end position="24"/>
    </location>
    <ligand>
        <name>ATP</name>
        <dbReference type="ChEBI" id="CHEBI:30616"/>
    </ligand>
</feature>
<dbReference type="AlphaFoldDB" id="A0A6H2DJE3"/>
<dbReference type="InterPro" id="IPR002698">
    <property type="entry name" value="FTHF_cligase"/>
</dbReference>
<accession>A0A6H2DJE3</accession>
<dbReference type="GO" id="GO:0009396">
    <property type="term" value="P:folic acid-containing compound biosynthetic process"/>
    <property type="evidence" value="ECO:0007669"/>
    <property type="project" value="TreeGrafter"/>
</dbReference>
<gene>
    <name evidence="6" type="ORF">HF685_01055</name>
</gene>
<keyword evidence="7" id="KW-1185">Reference proteome</keyword>
<dbReference type="PANTHER" id="PTHR23407">
    <property type="entry name" value="ATPASE INHIBITOR/5-FORMYLTETRAHYDROFOLATE CYCLO-LIGASE"/>
    <property type="match status" value="1"/>
</dbReference>
<protein>
    <recommendedName>
        <fullName evidence="5">5-formyltetrahydrofolate cyclo-ligase</fullName>
        <ecNumber evidence="5">6.3.3.2</ecNumber>
    </recommendedName>
</protein>
<feature type="binding site" evidence="4">
    <location>
        <begin position="147"/>
        <end position="155"/>
    </location>
    <ligand>
        <name>ATP</name>
        <dbReference type="ChEBI" id="CHEBI:30616"/>
    </ligand>
</feature>
<evidence type="ECO:0000313" key="6">
    <source>
        <dbReference type="EMBL" id="QJB68065.1"/>
    </source>
</evidence>
<dbReference type="Proteomes" id="UP000501600">
    <property type="component" value="Chromosome"/>
</dbReference>
<dbReference type="GO" id="GO:0046872">
    <property type="term" value="F:metal ion binding"/>
    <property type="evidence" value="ECO:0007669"/>
    <property type="project" value="UniProtKB-KW"/>
</dbReference>
<evidence type="ECO:0000256" key="5">
    <source>
        <dbReference type="RuleBase" id="RU361279"/>
    </source>
</evidence>
<evidence type="ECO:0000256" key="2">
    <source>
        <dbReference type="ARBA" id="ARBA00022741"/>
    </source>
</evidence>
<dbReference type="NCBIfam" id="TIGR02727">
    <property type="entry name" value="MTHFS_bact"/>
    <property type="match status" value="1"/>
</dbReference>
<keyword evidence="3 4" id="KW-0067">ATP-binding</keyword>
<evidence type="ECO:0000256" key="3">
    <source>
        <dbReference type="ARBA" id="ARBA00022840"/>
    </source>
</evidence>
<proteinExistence type="inferred from homology"/>
<dbReference type="EMBL" id="CP051217">
    <property type="protein sequence ID" value="QJB68065.1"/>
    <property type="molecule type" value="Genomic_DNA"/>
</dbReference>
<dbReference type="Pfam" id="PF01812">
    <property type="entry name" value="5-FTHF_cyc-lig"/>
    <property type="match status" value="1"/>
</dbReference>
<evidence type="ECO:0000256" key="4">
    <source>
        <dbReference type="PIRSR" id="PIRSR006806-1"/>
    </source>
</evidence>
<dbReference type="PIRSF" id="PIRSF006806">
    <property type="entry name" value="FTHF_cligase"/>
    <property type="match status" value="1"/>
</dbReference>
<name>A0A6H2DJE3_9SPHN</name>
<dbReference type="InterPro" id="IPR024185">
    <property type="entry name" value="FTHF_cligase-like_sf"/>
</dbReference>
<dbReference type="Gene3D" id="3.40.50.10420">
    <property type="entry name" value="NagB/RpiA/CoA transferase-like"/>
    <property type="match status" value="1"/>
</dbReference>
<dbReference type="PANTHER" id="PTHR23407:SF1">
    <property type="entry name" value="5-FORMYLTETRAHYDROFOLATE CYCLO-LIGASE"/>
    <property type="match status" value="1"/>
</dbReference>
<keyword evidence="5" id="KW-0460">Magnesium</keyword>
<feature type="binding site" evidence="4">
    <location>
        <position position="73"/>
    </location>
    <ligand>
        <name>substrate</name>
    </ligand>
</feature>
<dbReference type="RefSeq" id="WP_168817827.1">
    <property type="nucleotide sequence ID" value="NZ_CP051217.1"/>
</dbReference>
<comment type="cofactor">
    <cofactor evidence="5">
        <name>Mg(2+)</name>
        <dbReference type="ChEBI" id="CHEBI:18420"/>
    </cofactor>
</comment>
<sequence length="200" mass="22681">MVPSLLIKKDNFLSSLSENKKKLRKEYQRKRNAFVGQLDAATRNLAFRRPPSPLMRLIEQSEIIALYHSIGSEAPTTKLTEYLLEIGKIICFPIVQGNTSLDFRVVSNMELFENGFRDIPEPTQDNPTAKPDLIIAPMVAFDRSLMRLGQGGGHYDRTFEKYPDAARIGMAWSVQECTNIPVEAHDVPLQMIITECEIIQ</sequence>
<comment type="catalytic activity">
    <reaction evidence="5">
        <text>(6S)-5-formyl-5,6,7,8-tetrahydrofolate + ATP = (6R)-5,10-methenyltetrahydrofolate + ADP + phosphate</text>
        <dbReference type="Rhea" id="RHEA:10488"/>
        <dbReference type="ChEBI" id="CHEBI:30616"/>
        <dbReference type="ChEBI" id="CHEBI:43474"/>
        <dbReference type="ChEBI" id="CHEBI:57455"/>
        <dbReference type="ChEBI" id="CHEBI:57457"/>
        <dbReference type="ChEBI" id="CHEBI:456216"/>
        <dbReference type="EC" id="6.3.3.2"/>
    </reaction>
</comment>
<dbReference type="GO" id="GO:0005524">
    <property type="term" value="F:ATP binding"/>
    <property type="evidence" value="ECO:0007669"/>
    <property type="project" value="UniProtKB-KW"/>
</dbReference>
<dbReference type="InterPro" id="IPR037171">
    <property type="entry name" value="NagB/RpiA_transferase-like"/>
</dbReference>
<dbReference type="GO" id="GO:0035999">
    <property type="term" value="P:tetrahydrofolate interconversion"/>
    <property type="evidence" value="ECO:0007669"/>
    <property type="project" value="TreeGrafter"/>
</dbReference>
<keyword evidence="6" id="KW-0436">Ligase</keyword>